<evidence type="ECO:0000313" key="10">
    <source>
        <dbReference type="EMBL" id="MCT2042549.1"/>
    </source>
</evidence>
<comment type="cofactor">
    <cofactor evidence="1">
        <name>pyridoxal 5'-phosphate</name>
        <dbReference type="ChEBI" id="CHEBI:597326"/>
    </cofactor>
</comment>
<dbReference type="InterPro" id="IPR000192">
    <property type="entry name" value="Aminotrans_V_dom"/>
</dbReference>
<feature type="domain" description="Aminotransferase class V" evidence="9">
    <location>
        <begin position="4"/>
        <end position="382"/>
    </location>
</feature>
<protein>
    <submittedName>
        <fullName evidence="10">Cysteine desulfurase</fullName>
    </submittedName>
</protein>
<sequence length="399" mass="41418">MPRYLDHAATSPIRPEALAALTEAYQDAGNASSVHGHGQAAKARLADARERIAVRLGAEPIEIIFTSGGTESINLALTGGFRARQRDAERPVIVSAEGEHHATLDTLESLAQREGAELRLVPLDADGRIRLDELERALDDRHRIALVSLIHANNEVGTVQPIRAVTALAHEAGIPVHVDAVASLGHLTVDATALGADLLSVSAHKIGGPFGVGALVTRRSMELVPLMHGGSQQRGFRPGTIDVPGALGFAAALDAACEPAALALECARLDGLIDELAASITAIDGVTIRGAELGADFEDGGVIARGRAAGNLHFTVEGCQGDSLLFLLDMAGISVSTGSACQAGVQEPSHVLSAMGVPEEHVHGALRITLGWTSTIEDVQALAAALPGVIERARRAGRS</sequence>
<comment type="caution">
    <text evidence="10">The sequence shown here is derived from an EMBL/GenBank/DDBJ whole genome shotgun (WGS) entry which is preliminary data.</text>
</comment>
<dbReference type="PIRSF" id="PIRSF005572">
    <property type="entry name" value="NifS"/>
    <property type="match status" value="1"/>
</dbReference>
<evidence type="ECO:0000313" key="11">
    <source>
        <dbReference type="Proteomes" id="UP001525379"/>
    </source>
</evidence>
<organism evidence="10 11">
    <name type="scientific">Pseudoclavibacter albus</name>
    <dbReference type="NCBI Taxonomy" id="272241"/>
    <lineage>
        <taxon>Bacteria</taxon>
        <taxon>Bacillati</taxon>
        <taxon>Actinomycetota</taxon>
        <taxon>Actinomycetes</taxon>
        <taxon>Micrococcales</taxon>
        <taxon>Microbacteriaceae</taxon>
        <taxon>Pseudoclavibacter</taxon>
    </lineage>
</organism>
<dbReference type="PANTHER" id="PTHR11601">
    <property type="entry name" value="CYSTEINE DESULFURYLASE FAMILY MEMBER"/>
    <property type="match status" value="1"/>
</dbReference>
<dbReference type="InterPro" id="IPR015422">
    <property type="entry name" value="PyrdxlP-dep_Trfase_small"/>
</dbReference>
<dbReference type="RefSeq" id="WP_206395004.1">
    <property type="nucleotide sequence ID" value="NZ_JAFDPW010000002.1"/>
</dbReference>
<keyword evidence="11" id="KW-1185">Reference proteome</keyword>
<dbReference type="PANTHER" id="PTHR11601:SF34">
    <property type="entry name" value="CYSTEINE DESULFURASE"/>
    <property type="match status" value="1"/>
</dbReference>
<proteinExistence type="inferred from homology"/>
<dbReference type="Pfam" id="PF00266">
    <property type="entry name" value="Aminotran_5"/>
    <property type="match status" value="1"/>
</dbReference>
<dbReference type="Gene3D" id="1.10.260.50">
    <property type="match status" value="1"/>
</dbReference>
<evidence type="ECO:0000256" key="2">
    <source>
        <dbReference type="ARBA" id="ARBA00006490"/>
    </source>
</evidence>
<comment type="catalytic activity">
    <reaction evidence="8">
        <text>(sulfur carrier)-H + L-cysteine = (sulfur carrier)-SH + L-alanine</text>
        <dbReference type="Rhea" id="RHEA:43892"/>
        <dbReference type="Rhea" id="RHEA-COMP:14737"/>
        <dbReference type="Rhea" id="RHEA-COMP:14739"/>
        <dbReference type="ChEBI" id="CHEBI:29917"/>
        <dbReference type="ChEBI" id="CHEBI:35235"/>
        <dbReference type="ChEBI" id="CHEBI:57972"/>
        <dbReference type="ChEBI" id="CHEBI:64428"/>
        <dbReference type="EC" id="2.8.1.7"/>
    </reaction>
</comment>
<dbReference type="SUPFAM" id="SSF53383">
    <property type="entry name" value="PLP-dependent transferases"/>
    <property type="match status" value="1"/>
</dbReference>
<dbReference type="Gene3D" id="3.90.1150.10">
    <property type="entry name" value="Aspartate Aminotransferase, domain 1"/>
    <property type="match status" value="1"/>
</dbReference>
<keyword evidence="4" id="KW-0479">Metal-binding</keyword>
<name>A0ABT2HW61_9MICO</name>
<dbReference type="InterPro" id="IPR015421">
    <property type="entry name" value="PyrdxlP-dep_Trfase_major"/>
</dbReference>
<evidence type="ECO:0000256" key="7">
    <source>
        <dbReference type="ARBA" id="ARBA00023014"/>
    </source>
</evidence>
<dbReference type="EMBL" id="JALXSQ010000011">
    <property type="protein sequence ID" value="MCT2042549.1"/>
    <property type="molecule type" value="Genomic_DNA"/>
</dbReference>
<keyword evidence="7" id="KW-0411">Iron-sulfur</keyword>
<evidence type="ECO:0000256" key="8">
    <source>
        <dbReference type="ARBA" id="ARBA00050776"/>
    </source>
</evidence>
<keyword evidence="3" id="KW-0808">Transferase</keyword>
<keyword evidence="5" id="KW-0663">Pyridoxal phosphate</keyword>
<dbReference type="InterPro" id="IPR016454">
    <property type="entry name" value="Cysteine_dSase"/>
</dbReference>
<evidence type="ECO:0000256" key="3">
    <source>
        <dbReference type="ARBA" id="ARBA00022679"/>
    </source>
</evidence>
<evidence type="ECO:0000256" key="6">
    <source>
        <dbReference type="ARBA" id="ARBA00023004"/>
    </source>
</evidence>
<dbReference type="InterPro" id="IPR015424">
    <property type="entry name" value="PyrdxlP-dep_Trfase"/>
</dbReference>
<evidence type="ECO:0000256" key="1">
    <source>
        <dbReference type="ARBA" id="ARBA00001933"/>
    </source>
</evidence>
<keyword evidence="6" id="KW-0408">Iron</keyword>
<reference evidence="10 11" key="1">
    <citation type="submission" date="2022-04" db="EMBL/GenBank/DDBJ databases">
        <title>Human microbiome associated bacterial genomes.</title>
        <authorList>
            <person name="Sandstrom S."/>
            <person name="Salamzade R."/>
            <person name="Kalan L.R."/>
        </authorList>
    </citation>
    <scope>NUCLEOTIDE SEQUENCE [LARGE SCALE GENOMIC DNA]</scope>
    <source>
        <strain evidence="11">p3-SID1799</strain>
    </source>
</reference>
<dbReference type="Proteomes" id="UP001525379">
    <property type="component" value="Unassembled WGS sequence"/>
</dbReference>
<accession>A0ABT2HW61</accession>
<comment type="similarity">
    <text evidence="2">Belongs to the class-V pyridoxal-phosphate-dependent aminotransferase family. NifS/IscS subfamily.</text>
</comment>
<dbReference type="Gene3D" id="3.40.640.10">
    <property type="entry name" value="Type I PLP-dependent aspartate aminotransferase-like (Major domain)"/>
    <property type="match status" value="1"/>
</dbReference>
<evidence type="ECO:0000256" key="4">
    <source>
        <dbReference type="ARBA" id="ARBA00022723"/>
    </source>
</evidence>
<evidence type="ECO:0000256" key="5">
    <source>
        <dbReference type="ARBA" id="ARBA00022898"/>
    </source>
</evidence>
<evidence type="ECO:0000259" key="9">
    <source>
        <dbReference type="Pfam" id="PF00266"/>
    </source>
</evidence>
<gene>
    <name evidence="10" type="ORF">M3D15_04270</name>
</gene>